<sequence>MTIRNKVLMEGSKTRDKECKEMVVILGYLTQEHGTGRLIGEGRESRGDLPLRIKNDKCCSKDSEGLKVLRVRDFGSCFFTLGINIRNGCFWLQSSQNIVVSSTLLEYEEALNQRSMTAAEVFTGLRIFRLLASLPVDYGALLQVYEHGFNAVKISENVTNGSTTLMGFPDCGSSYFLLLQIDKDLKPLFKLFKTQPSGKDNLFSNLNQVLLIKKIDIGQMQGHEDEMFLSLVDWIKFPCIFSNAAGPNQASGFEFLSDICVDKSTDSYSAVDVTSKNNNKSQKRIALEMLDLIPSLEGVENGLGICKRRKISDSAGCQFLIAEMNPSSIYIVALLHVVRHCSVWIKHARLTSQMDELGIPYVEEVCLGSASSNICFQLPFARGDQWQHICLRLGRPGCMYWDAKIKDQHFRDLFELQNGSTKTPWGSDVQIVNTSDLDSHIHCDLDGVVLSYQSVKVDSLKKLVGDIQRLANMRTFALCMRKLLGARGDGMSEDVTACSDAKTFGAKAASDTADKLSEQMSRAFRIEAVGLMSMLFSFGSGALDRVVFLLCF</sequence>
<dbReference type="GO" id="GO:0003712">
    <property type="term" value="F:transcription coregulator activity"/>
    <property type="evidence" value="ECO:0007669"/>
    <property type="project" value="InterPro"/>
</dbReference>
<dbReference type="GO" id="GO:0070847">
    <property type="term" value="C:core mediator complex"/>
    <property type="evidence" value="ECO:0007669"/>
    <property type="project" value="TreeGrafter"/>
</dbReference>
<dbReference type="GO" id="GO:0006357">
    <property type="term" value="P:regulation of transcription by RNA polymerase II"/>
    <property type="evidence" value="ECO:0007669"/>
    <property type="project" value="InterPro"/>
</dbReference>
<dbReference type="InterPro" id="IPR013947">
    <property type="entry name" value="Mediator_Med14"/>
</dbReference>
<organism evidence="1 2">
    <name type="scientific">Clitoria ternatea</name>
    <name type="common">Butterfly pea</name>
    <dbReference type="NCBI Taxonomy" id="43366"/>
    <lineage>
        <taxon>Eukaryota</taxon>
        <taxon>Viridiplantae</taxon>
        <taxon>Streptophyta</taxon>
        <taxon>Embryophyta</taxon>
        <taxon>Tracheophyta</taxon>
        <taxon>Spermatophyta</taxon>
        <taxon>Magnoliopsida</taxon>
        <taxon>eudicotyledons</taxon>
        <taxon>Gunneridae</taxon>
        <taxon>Pentapetalae</taxon>
        <taxon>rosids</taxon>
        <taxon>fabids</taxon>
        <taxon>Fabales</taxon>
        <taxon>Fabaceae</taxon>
        <taxon>Papilionoideae</taxon>
        <taxon>50 kb inversion clade</taxon>
        <taxon>NPAAA clade</taxon>
        <taxon>indigoferoid/millettioid clade</taxon>
        <taxon>Phaseoleae</taxon>
        <taxon>Clitoria</taxon>
    </lineage>
</organism>
<name>A0AAN9IRV8_CLITE</name>
<gene>
    <name evidence="1" type="ORF">RJT34_19892</name>
</gene>
<reference evidence="1 2" key="1">
    <citation type="submission" date="2024-01" db="EMBL/GenBank/DDBJ databases">
        <title>The genomes of 5 underutilized Papilionoideae crops provide insights into root nodulation and disease resistance.</title>
        <authorList>
            <person name="Yuan L."/>
        </authorList>
    </citation>
    <scope>NUCLEOTIDE SEQUENCE [LARGE SCALE GENOMIC DNA]</scope>
    <source>
        <strain evidence="1">LY-2023</strain>
        <tissue evidence="1">Leaf</tissue>
    </source>
</reference>
<dbReference type="Proteomes" id="UP001359559">
    <property type="component" value="Unassembled WGS sequence"/>
</dbReference>
<protein>
    <submittedName>
        <fullName evidence="1">Uncharacterized protein</fullName>
    </submittedName>
</protein>
<evidence type="ECO:0000313" key="1">
    <source>
        <dbReference type="EMBL" id="KAK7285132.1"/>
    </source>
</evidence>
<proteinExistence type="predicted"/>
<dbReference type="PANTHER" id="PTHR12809">
    <property type="entry name" value="MEDIATOR COMPLEX SUBUNIT"/>
    <property type="match status" value="1"/>
</dbReference>
<dbReference type="EMBL" id="JAYKXN010000005">
    <property type="protein sequence ID" value="KAK7285132.1"/>
    <property type="molecule type" value="Genomic_DNA"/>
</dbReference>
<keyword evidence="2" id="KW-1185">Reference proteome</keyword>
<accession>A0AAN9IRV8</accession>
<dbReference type="PANTHER" id="PTHR12809:SF2">
    <property type="entry name" value="MEDIATOR OF RNA POLYMERASE II TRANSCRIPTION SUBUNIT 14"/>
    <property type="match status" value="1"/>
</dbReference>
<comment type="caution">
    <text evidence="1">The sequence shown here is derived from an EMBL/GenBank/DDBJ whole genome shotgun (WGS) entry which is preliminary data.</text>
</comment>
<dbReference type="GO" id="GO:0016592">
    <property type="term" value="C:mediator complex"/>
    <property type="evidence" value="ECO:0007669"/>
    <property type="project" value="InterPro"/>
</dbReference>
<dbReference type="AlphaFoldDB" id="A0AAN9IRV8"/>
<evidence type="ECO:0000313" key="2">
    <source>
        <dbReference type="Proteomes" id="UP001359559"/>
    </source>
</evidence>